<evidence type="ECO:0000259" key="1">
    <source>
        <dbReference type="PROSITE" id="PS51208"/>
    </source>
</evidence>
<dbReference type="STRING" id="742823.HMPREF9465_02260"/>
<dbReference type="Proteomes" id="UP000005835">
    <property type="component" value="Unassembled WGS sequence"/>
</dbReference>
<dbReference type="InterPro" id="IPR005546">
    <property type="entry name" value="Autotransporte_beta"/>
</dbReference>
<dbReference type="NCBIfam" id="TIGR01414">
    <property type="entry name" value="autotrans_barl"/>
    <property type="match status" value="1"/>
</dbReference>
<dbReference type="PANTHER" id="PTHR35037">
    <property type="entry name" value="C-TERMINAL REGION OF AIDA-LIKE PROTEIN"/>
    <property type="match status" value="1"/>
</dbReference>
<dbReference type="InterPro" id="IPR036709">
    <property type="entry name" value="Autotransporte_beta_dom_sf"/>
</dbReference>
<dbReference type="PRINTS" id="PR01484">
    <property type="entry name" value="PRTACTNFAMLY"/>
</dbReference>
<evidence type="ECO:0000313" key="2">
    <source>
        <dbReference type="EMBL" id="EKB30130.1"/>
    </source>
</evidence>
<proteinExistence type="predicted"/>
<gene>
    <name evidence="2" type="ORF">HMPREF9465_02260</name>
</gene>
<dbReference type="Pfam" id="PF03797">
    <property type="entry name" value="Autotransporter"/>
    <property type="match status" value="1"/>
</dbReference>
<protein>
    <submittedName>
        <fullName evidence="2">Outer membrane autotransporter barrel domain-containing protein</fullName>
    </submittedName>
</protein>
<dbReference type="HOGENOM" id="CLU_402196_0_0_4"/>
<feature type="domain" description="Autotransporter" evidence="1">
    <location>
        <begin position="402"/>
        <end position="664"/>
    </location>
</feature>
<accession>K1JEV1</accession>
<dbReference type="SUPFAM" id="SSF103515">
    <property type="entry name" value="Autotransporter"/>
    <property type="match status" value="1"/>
</dbReference>
<keyword evidence="3" id="KW-1185">Reference proteome</keyword>
<dbReference type="InterPro" id="IPR003991">
    <property type="entry name" value="Pertactin_virulence_factor"/>
</dbReference>
<dbReference type="SMART" id="SM00869">
    <property type="entry name" value="Autotransporter"/>
    <property type="match status" value="1"/>
</dbReference>
<dbReference type="InterPro" id="IPR006315">
    <property type="entry name" value="OM_autotransptr_brl_dom"/>
</dbReference>
<dbReference type="Gene3D" id="2.40.128.130">
    <property type="entry name" value="Autotransporter beta-domain"/>
    <property type="match status" value="1"/>
</dbReference>
<sequence length="664" mass="70363">MGALDDFKVTNAGTVKNQTITVAGSSKAAFYNTGIIETGTLTLDGIQGLEIGGESITATKGIVVKGIPGVNSLKNMVTVGKIVTPELKLIGTANEYGLLFNSTEQVKDIDRIYVECNNGRTGLLVETNKTVAFNEVELGGTGTKNEARIEVEAGATSSVEQLIASTTQAKVQVDGTGEIKIRNVAIKDGAKLGIQTWAPGKEENTTDVATVELGSVVVGENASLVTQLYDKAQPGVTYVGAPTFTLEKGAMVDLSSASKDDGKPAKARLEAKAVTFVVEDASAATVYVPVAENVNDNTVMTVKGAAANNTGDAGADLKALSTIVKTAKTDTKGVAGVTLEQEASEIFDGATGVTDENGSITGVKVQANPATHGIAEMTALGLQIWRNEINDMNKRLGELRDSADDANGVWARVYTGKAKYGNLGVTNKYTSFQFGYDRQVVPGMWLGGAISYTDGNNDFANGDGDSETYAFTGYGSWLADNGMFVDVTGKVGRLKNSFDISTTLSTASGSYNTNAFSLSAEAGWRLHPLDNSLYVEPQVEMMYGRVLDADYTTSMGVAVEHEAVDTLIGRVGFVLGLKCPNNRGNTYVRASILHDWQGDAESTFTKGGQTKRISEELGDTWLEYGVGANFNATKNLHLYADLEATEGAKVETSYRFNLGARWSF</sequence>
<dbReference type="PANTHER" id="PTHR35037:SF7">
    <property type="entry name" value="AUTOTRANSPORTER"/>
    <property type="match status" value="1"/>
</dbReference>
<dbReference type="eggNOG" id="COG3468">
    <property type="taxonomic scope" value="Bacteria"/>
</dbReference>
<dbReference type="AlphaFoldDB" id="K1JEV1"/>
<evidence type="ECO:0000313" key="3">
    <source>
        <dbReference type="Proteomes" id="UP000005835"/>
    </source>
</evidence>
<dbReference type="InterPro" id="IPR051551">
    <property type="entry name" value="Autotransporter_adhesion"/>
</dbReference>
<dbReference type="PROSITE" id="PS51208">
    <property type="entry name" value="AUTOTRANSPORTER"/>
    <property type="match status" value="1"/>
</dbReference>
<name>K1JEV1_9BURK</name>
<dbReference type="PATRIC" id="fig|742823.3.peg.2264"/>
<dbReference type="EMBL" id="ADMG01000055">
    <property type="protein sequence ID" value="EKB30130.1"/>
    <property type="molecule type" value="Genomic_DNA"/>
</dbReference>
<reference evidence="2 3" key="1">
    <citation type="submission" date="2012-05" db="EMBL/GenBank/DDBJ databases">
        <title>The Genome Sequence of Sutterella wadsworthensis 2_1_59BFAA.</title>
        <authorList>
            <consortium name="The Broad Institute Genome Sequencing Platform"/>
            <person name="Earl A."/>
            <person name="Ward D."/>
            <person name="Feldgarden M."/>
            <person name="Gevers D."/>
            <person name="Daigneault M."/>
            <person name="Strauss J."/>
            <person name="Allen-Vercoe E."/>
            <person name="Walker B."/>
            <person name="Young S.K."/>
            <person name="Zeng Q."/>
            <person name="Gargeya S."/>
            <person name="Fitzgerald M."/>
            <person name="Haas B."/>
            <person name="Abouelleil A."/>
            <person name="Alvarado L."/>
            <person name="Arachchi H.M."/>
            <person name="Berlin A.M."/>
            <person name="Chapman S.B."/>
            <person name="Goldberg J."/>
            <person name="Griggs A."/>
            <person name="Gujja S."/>
            <person name="Hansen M."/>
            <person name="Howarth C."/>
            <person name="Imamovic A."/>
            <person name="Larimer J."/>
            <person name="McCowen C."/>
            <person name="Montmayeur A."/>
            <person name="Murphy C."/>
            <person name="Neiman D."/>
            <person name="Pearson M."/>
            <person name="Priest M."/>
            <person name="Roberts A."/>
            <person name="Saif S."/>
            <person name="Shea T."/>
            <person name="Sisk P."/>
            <person name="Sykes S."/>
            <person name="Wortman J."/>
            <person name="Nusbaum C."/>
            <person name="Birren B."/>
        </authorList>
    </citation>
    <scope>NUCLEOTIDE SEQUENCE [LARGE SCALE GENOMIC DNA]</scope>
    <source>
        <strain evidence="2 3">2_1_59BFAA</strain>
    </source>
</reference>
<organism evidence="2 3">
    <name type="scientific">Sutterella wadsworthensis 2_1_59BFAA</name>
    <dbReference type="NCBI Taxonomy" id="742823"/>
    <lineage>
        <taxon>Bacteria</taxon>
        <taxon>Pseudomonadati</taxon>
        <taxon>Pseudomonadota</taxon>
        <taxon>Betaproteobacteria</taxon>
        <taxon>Burkholderiales</taxon>
        <taxon>Sutterellaceae</taxon>
        <taxon>Sutterella</taxon>
    </lineage>
</organism>
<dbReference type="GO" id="GO:0019867">
    <property type="term" value="C:outer membrane"/>
    <property type="evidence" value="ECO:0007669"/>
    <property type="project" value="InterPro"/>
</dbReference>
<comment type="caution">
    <text evidence="2">The sequence shown here is derived from an EMBL/GenBank/DDBJ whole genome shotgun (WGS) entry which is preliminary data.</text>
</comment>